<evidence type="ECO:0000313" key="2">
    <source>
        <dbReference type="Proteomes" id="UP000184287"/>
    </source>
</evidence>
<dbReference type="Proteomes" id="UP000184287">
    <property type="component" value="Unassembled WGS sequence"/>
</dbReference>
<keyword evidence="2" id="KW-1185">Reference proteome</keyword>
<sequence>MSERILILASPWTTFNNHLHHRVLLLASLLETLSISYQVIFPGLELASPMGSNADEPYKTMLNLIENTEEYTDIWLVQDSQGAQAGDFNHLLSLISSTCPASRLLFFSNSTTRVRPDIPNLSQNLINFDTMSTMVSVYDSQKPLCTQLLKILPVADQIPSETLKSNKPGDLKVCDLNFFTKQYRARYTGEEPIGLPVFLDHPQFDVVTQVFSLAERYHSLDFNLGFVDLDDSCTYEKVSEIAQTFADIRYSFHFHCELPENCNMELLQLLKDARINSVTILNSAENISQQDIYLKNLQLLNRVKRLHGLEIQVSWQLYAASSPDEEWNQFIEGLPLFFGFPAPNGLFIKTENNEKALHRSHIYDYISAWQAHSPEANLSKGQGPNFSKLFDKRGSLETWRFLNFNRLQSELYGYMDDIVDLEELKQRMIEISPEKIDNFITFLKDQQVVISLNNRYFLNASQRRTFTQVWATAEL</sequence>
<dbReference type="AlphaFoldDB" id="A0A1M4T7J4"/>
<protein>
    <submittedName>
        <fullName evidence="1">Uncharacterized protein</fullName>
    </submittedName>
</protein>
<dbReference type="STRING" id="288992.SAMN04488522_101105"/>
<evidence type="ECO:0000313" key="1">
    <source>
        <dbReference type="EMBL" id="SHE40308.1"/>
    </source>
</evidence>
<organism evidence="1 2">
    <name type="scientific">Pedobacter caeni</name>
    <dbReference type="NCBI Taxonomy" id="288992"/>
    <lineage>
        <taxon>Bacteria</taxon>
        <taxon>Pseudomonadati</taxon>
        <taxon>Bacteroidota</taxon>
        <taxon>Sphingobacteriia</taxon>
        <taxon>Sphingobacteriales</taxon>
        <taxon>Sphingobacteriaceae</taxon>
        <taxon>Pedobacter</taxon>
    </lineage>
</organism>
<proteinExistence type="predicted"/>
<name>A0A1M4T7J4_9SPHI</name>
<accession>A0A1M4T7J4</accession>
<reference evidence="2" key="1">
    <citation type="submission" date="2016-11" db="EMBL/GenBank/DDBJ databases">
        <authorList>
            <person name="Varghese N."/>
            <person name="Submissions S."/>
        </authorList>
    </citation>
    <scope>NUCLEOTIDE SEQUENCE [LARGE SCALE GENOMIC DNA]</scope>
    <source>
        <strain evidence="2">DSM 16990</strain>
    </source>
</reference>
<dbReference type="EMBL" id="FQUQ01000001">
    <property type="protein sequence ID" value="SHE40308.1"/>
    <property type="molecule type" value="Genomic_DNA"/>
</dbReference>
<gene>
    <name evidence="1" type="ORF">SAMN04488522_101105</name>
</gene>